<dbReference type="PANTHER" id="PTHR15976:SF17">
    <property type="entry name" value="CONSTITUTIVE COACTIVATOR OF PEROXISOME PROLIFERATOR-ACTIVATED RECEPTOR GAMMA"/>
    <property type="match status" value="1"/>
</dbReference>
<dbReference type="Proteomes" id="UP001286313">
    <property type="component" value="Unassembled WGS sequence"/>
</dbReference>
<dbReference type="Gene3D" id="3.40.50.1010">
    <property type="entry name" value="5'-nuclease"/>
    <property type="match status" value="1"/>
</dbReference>
<accession>A0AAE1KX43</accession>
<gene>
    <name evidence="3" type="ORF">Pcinc_007757</name>
</gene>
<organism evidence="3 4">
    <name type="scientific">Petrolisthes cinctipes</name>
    <name type="common">Flat porcelain crab</name>
    <dbReference type="NCBI Taxonomy" id="88211"/>
    <lineage>
        <taxon>Eukaryota</taxon>
        <taxon>Metazoa</taxon>
        <taxon>Ecdysozoa</taxon>
        <taxon>Arthropoda</taxon>
        <taxon>Crustacea</taxon>
        <taxon>Multicrustacea</taxon>
        <taxon>Malacostraca</taxon>
        <taxon>Eumalacostraca</taxon>
        <taxon>Eucarida</taxon>
        <taxon>Decapoda</taxon>
        <taxon>Pleocyemata</taxon>
        <taxon>Anomura</taxon>
        <taxon>Galatheoidea</taxon>
        <taxon>Porcellanidae</taxon>
        <taxon>Petrolisthes</taxon>
    </lineage>
</organism>
<feature type="compositionally biased region" description="Low complexity" evidence="2">
    <location>
        <begin position="718"/>
        <end position="737"/>
    </location>
</feature>
<dbReference type="AlphaFoldDB" id="A0AAE1KX43"/>
<evidence type="ECO:0000256" key="1">
    <source>
        <dbReference type="ARBA" id="ARBA00009495"/>
    </source>
</evidence>
<evidence type="ECO:0008006" key="5">
    <source>
        <dbReference type="Google" id="ProtNLM"/>
    </source>
</evidence>
<dbReference type="InterPro" id="IPR026784">
    <property type="entry name" value="Coact_PPARg"/>
</dbReference>
<sequence>MQLAGLARDGRVQAVTQLKKGGGKTMGVRGLQSFLESHCGQACYNINIGKIADEYQKKTGKTPLIVVDGMSCLRKLYGKLNWICGGQWKGYVDHIQEFYKSLTAHGISLVFFFDGNTPERKRETWSHRRLENLKDVMNYFSLIKNNKELEYGKHFFLPTGLAAFTPVIFKDVLGCPVFTCLDECDKVVAEYAKKNGAMGILGQDSDYVIYNTANYYFSINHLNLETLDTVMYDRLALTRVLHITIDQLPVLSCLIGNDVIHQEDLLLFHQHSLKISSHHHHRHSNRPPPEILIPKVATFINNQPSMEQLLNQLPVLARAVFRDENKCHLLSEGIKMYKLDLESQDEFSQKIEDTSNMDIMDRVRLRHINSDLGRHLYTIMRGESYESSTTLEDYSSSLPSGAIVFQGLRAKIYRILQKSVKDGLTQVPEWCMYSGSTLKEPDLVDPVELEGGSPSLEELWDGDKDLKWRTFVDCVHPSLWETKIRTLPPHLVVPVAILFYLQCSHPKPILKDWEMNAMMAAFLSPIRQDINLIRTLALPRIDARAVHVAAIFMKGLVNFYFLLAACDFPVDKMNIVPWAFWDGKVFHHYYLRAKSGAKIEDLCEHKDVILKQFLEMKGLIMPHMPPPAPLRPPTSCSPDHPSRSPTLGSPSKKPRSPYTNATPSTSPPNTPGREQNPPTTLAITKNTLGGKQSRGSSPAVSPTSPRGGKPHGKMGVHKSPQPKSPIAKSAAAKSPAKSPKKMAS</sequence>
<dbReference type="EMBL" id="JAWQEG010000581">
    <property type="protein sequence ID" value="KAK3888174.1"/>
    <property type="molecule type" value="Genomic_DNA"/>
</dbReference>
<comment type="similarity">
    <text evidence="1">Belongs to the constitutive coactivator of PPAR-gamma family.</text>
</comment>
<dbReference type="PANTHER" id="PTHR15976">
    <property type="entry name" value="CONSTITUTIVE COACTIVATOR OF PEROXISOME PROLIFERATOR-ACTIVATED RECEPTOR GAMMA"/>
    <property type="match status" value="1"/>
</dbReference>
<feature type="compositionally biased region" description="Polar residues" evidence="2">
    <location>
        <begin position="672"/>
        <end position="704"/>
    </location>
</feature>
<evidence type="ECO:0000313" key="4">
    <source>
        <dbReference type="Proteomes" id="UP001286313"/>
    </source>
</evidence>
<comment type="caution">
    <text evidence="3">The sequence shown here is derived from an EMBL/GenBank/DDBJ whole genome shotgun (WGS) entry which is preliminary data.</text>
</comment>
<reference evidence="3" key="1">
    <citation type="submission" date="2023-10" db="EMBL/GenBank/DDBJ databases">
        <title>Genome assemblies of two species of porcelain crab, Petrolisthes cinctipes and Petrolisthes manimaculis (Anomura: Porcellanidae).</title>
        <authorList>
            <person name="Angst P."/>
        </authorList>
    </citation>
    <scope>NUCLEOTIDE SEQUENCE</scope>
    <source>
        <strain evidence="3">PB745_01</strain>
        <tissue evidence="3">Gill</tissue>
    </source>
</reference>
<dbReference type="SUPFAM" id="SSF88723">
    <property type="entry name" value="PIN domain-like"/>
    <property type="match status" value="1"/>
</dbReference>
<evidence type="ECO:0000313" key="3">
    <source>
        <dbReference type="EMBL" id="KAK3888174.1"/>
    </source>
</evidence>
<feature type="region of interest" description="Disordered" evidence="2">
    <location>
        <begin position="624"/>
        <end position="744"/>
    </location>
</feature>
<protein>
    <recommendedName>
        <fullName evidence="5">Constitutive coactivator of peroxisome proliferator-activated receptor gamma</fullName>
    </recommendedName>
</protein>
<name>A0AAE1KX43_PETCI</name>
<evidence type="ECO:0000256" key="2">
    <source>
        <dbReference type="SAM" id="MobiDB-lite"/>
    </source>
</evidence>
<dbReference type="GO" id="GO:0005634">
    <property type="term" value="C:nucleus"/>
    <property type="evidence" value="ECO:0007669"/>
    <property type="project" value="TreeGrafter"/>
</dbReference>
<dbReference type="InterPro" id="IPR029060">
    <property type="entry name" value="PIN-like_dom_sf"/>
</dbReference>
<keyword evidence="4" id="KW-1185">Reference proteome</keyword>
<proteinExistence type="inferred from homology"/>